<dbReference type="GeneID" id="64623511"/>
<protein>
    <submittedName>
        <fullName evidence="2">Uncharacterized protein</fullName>
    </submittedName>
</protein>
<dbReference type="AlphaFoldDB" id="A0A9P7DT98"/>
<organism evidence="2 3">
    <name type="scientific">Suillus subaureus</name>
    <dbReference type="NCBI Taxonomy" id="48587"/>
    <lineage>
        <taxon>Eukaryota</taxon>
        <taxon>Fungi</taxon>
        <taxon>Dikarya</taxon>
        <taxon>Basidiomycota</taxon>
        <taxon>Agaricomycotina</taxon>
        <taxon>Agaricomycetes</taxon>
        <taxon>Agaricomycetidae</taxon>
        <taxon>Boletales</taxon>
        <taxon>Suillineae</taxon>
        <taxon>Suillaceae</taxon>
        <taxon>Suillus</taxon>
    </lineage>
</organism>
<feature type="region of interest" description="Disordered" evidence="1">
    <location>
        <begin position="301"/>
        <end position="328"/>
    </location>
</feature>
<dbReference type="EMBL" id="JABBWG010000080">
    <property type="protein sequence ID" value="KAG1802391.1"/>
    <property type="molecule type" value="Genomic_DNA"/>
</dbReference>
<accession>A0A9P7DT98</accession>
<dbReference type="OrthoDB" id="2678760at2759"/>
<feature type="non-terminal residue" evidence="2">
    <location>
        <position position="345"/>
    </location>
</feature>
<feature type="non-terminal residue" evidence="2">
    <location>
        <position position="1"/>
    </location>
</feature>
<name>A0A9P7DT98_9AGAM</name>
<reference evidence="2" key="1">
    <citation type="journal article" date="2020" name="New Phytol.">
        <title>Comparative genomics reveals dynamic genome evolution in host specialist ectomycorrhizal fungi.</title>
        <authorList>
            <person name="Lofgren L.A."/>
            <person name="Nguyen N.H."/>
            <person name="Vilgalys R."/>
            <person name="Ruytinx J."/>
            <person name="Liao H.L."/>
            <person name="Branco S."/>
            <person name="Kuo A."/>
            <person name="LaButti K."/>
            <person name="Lipzen A."/>
            <person name="Andreopoulos W."/>
            <person name="Pangilinan J."/>
            <person name="Riley R."/>
            <person name="Hundley H."/>
            <person name="Na H."/>
            <person name="Barry K."/>
            <person name="Grigoriev I.V."/>
            <person name="Stajich J.E."/>
            <person name="Kennedy P.G."/>
        </authorList>
    </citation>
    <scope>NUCLEOTIDE SEQUENCE</scope>
    <source>
        <strain evidence="2">MN1</strain>
    </source>
</reference>
<proteinExistence type="predicted"/>
<keyword evidence="3" id="KW-1185">Reference proteome</keyword>
<evidence type="ECO:0000313" key="2">
    <source>
        <dbReference type="EMBL" id="KAG1802391.1"/>
    </source>
</evidence>
<evidence type="ECO:0000256" key="1">
    <source>
        <dbReference type="SAM" id="MobiDB-lite"/>
    </source>
</evidence>
<comment type="caution">
    <text evidence="2">The sequence shown here is derived from an EMBL/GenBank/DDBJ whole genome shotgun (WGS) entry which is preliminary data.</text>
</comment>
<dbReference type="Proteomes" id="UP000807769">
    <property type="component" value="Unassembled WGS sequence"/>
</dbReference>
<dbReference type="RefSeq" id="XP_041186254.1">
    <property type="nucleotide sequence ID" value="XM_041329494.1"/>
</dbReference>
<evidence type="ECO:0000313" key="3">
    <source>
        <dbReference type="Proteomes" id="UP000807769"/>
    </source>
</evidence>
<gene>
    <name evidence="2" type="ORF">BJ212DRAFT_1230859</name>
</gene>
<sequence length="345" mass="39313">QSRNKAAKVITTLLALEKTLDAHNTSVCKLEAQLHGGHVDDMVELNLQLIDARSQCTKVTNTIRHHRSALGVEDKAELKKMKKDIYLTARLNAHAVKTRIWDRLHQQKFELERLKRLYRASINAEKLHANMQHSIKHCKPGILKLVSTYNGLCSHICSLIRQWRAPPFAIPPHSILHDGIFQLNVDNNIWQDIGLDNATVNPPAWLSDEAIRNGIQLQLEVDCCFEEEAQLMREWSVMQEWMLTEWEGIQDALSNADKLANICVVWRRKAQCIPCAWSVVDSWGPSDEVLLQATHEQVQPSFWDEDDQSVGPVEEDNKGDSDCGEIGDDELMDAIEDIALVDEYR</sequence>